<comment type="subcellular location">
    <subcellularLocation>
        <location evidence="1 9">Cytoplasm</location>
    </subcellularLocation>
</comment>
<evidence type="ECO:0000256" key="4">
    <source>
        <dbReference type="ARBA" id="ARBA00022679"/>
    </source>
</evidence>
<evidence type="ECO:0000256" key="5">
    <source>
        <dbReference type="ARBA" id="ARBA00022741"/>
    </source>
</evidence>
<evidence type="ECO:0000313" key="11">
    <source>
        <dbReference type="EMBL" id="EGO64884.1"/>
    </source>
</evidence>
<dbReference type="Pfam" id="PF00871">
    <property type="entry name" value="Acetate_kinase"/>
    <property type="match status" value="1"/>
</dbReference>
<evidence type="ECO:0000256" key="10">
    <source>
        <dbReference type="RuleBase" id="RU003835"/>
    </source>
</evidence>
<dbReference type="PIRSF" id="PIRSF036458">
    <property type="entry name" value="Butyrate_kin"/>
    <property type="match status" value="1"/>
</dbReference>
<dbReference type="AlphaFoldDB" id="F7NGC9"/>
<dbReference type="PROSITE" id="PS01076">
    <property type="entry name" value="ACETATE_KINASE_2"/>
    <property type="match status" value="1"/>
</dbReference>
<dbReference type="EC" id="2.7.2.7" evidence="9"/>
<dbReference type="InterPro" id="IPR043129">
    <property type="entry name" value="ATPase_NBD"/>
</dbReference>
<keyword evidence="4 9" id="KW-0808">Transferase</keyword>
<dbReference type="GO" id="GO:0006083">
    <property type="term" value="P:acetate metabolic process"/>
    <property type="evidence" value="ECO:0007669"/>
    <property type="project" value="TreeGrafter"/>
</dbReference>
<evidence type="ECO:0000256" key="2">
    <source>
        <dbReference type="ARBA" id="ARBA00008748"/>
    </source>
</evidence>
<dbReference type="EMBL" id="AFGF01000042">
    <property type="protein sequence ID" value="EGO64884.1"/>
    <property type="molecule type" value="Genomic_DNA"/>
</dbReference>
<dbReference type="InterPro" id="IPR023865">
    <property type="entry name" value="Aliphatic_acid_kinase_CS"/>
</dbReference>
<evidence type="ECO:0000256" key="9">
    <source>
        <dbReference type="HAMAP-Rule" id="MF_00542"/>
    </source>
</evidence>
<dbReference type="GO" id="GO:0005737">
    <property type="term" value="C:cytoplasm"/>
    <property type="evidence" value="ECO:0007669"/>
    <property type="project" value="UniProtKB-SubCell"/>
</dbReference>
<reference evidence="11 12" key="1">
    <citation type="journal article" date="2011" name="EMBO J.">
        <title>Structural diversity of bacterial flagellar motors.</title>
        <authorList>
            <person name="Chen S."/>
            <person name="Beeby M."/>
            <person name="Murphy G.E."/>
            <person name="Leadbetter J.R."/>
            <person name="Hendrixson D.R."/>
            <person name="Briegel A."/>
            <person name="Li Z."/>
            <person name="Shi J."/>
            <person name="Tocheva E.I."/>
            <person name="Muller A."/>
            <person name="Dobro M.J."/>
            <person name="Jensen G.J."/>
        </authorList>
    </citation>
    <scope>NUCLEOTIDE SEQUENCE [LARGE SCALE GENOMIC DNA]</scope>
    <source>
        <strain evidence="11 12">DSM 6540</strain>
    </source>
</reference>
<keyword evidence="3 9" id="KW-0963">Cytoplasm</keyword>
<proteinExistence type="inferred from homology"/>
<gene>
    <name evidence="9" type="primary">buk</name>
    <name evidence="11" type="ORF">ALO_05565</name>
</gene>
<dbReference type="GO" id="GO:0008776">
    <property type="term" value="F:acetate kinase activity"/>
    <property type="evidence" value="ECO:0007669"/>
    <property type="project" value="TreeGrafter"/>
</dbReference>
<evidence type="ECO:0000256" key="1">
    <source>
        <dbReference type="ARBA" id="ARBA00004496"/>
    </source>
</evidence>
<keyword evidence="7 9" id="KW-0067">ATP-binding</keyword>
<keyword evidence="5 9" id="KW-0547">Nucleotide-binding</keyword>
<sequence>MQKKVQSDGFMVLAINPGATSTKFAVYRGETVLLKQAMEHSVQELKPFAQIIDQHRYRLALILQALDQAGIDRRQLSAVVGRGGLLKPLLGGTYRVNAQMAADMQLAALGQHASNLGAVMADDLAAELGIPAFIVDPVSVDEYEPVARVSGLADLERVSLSHALNMKAVARKAAKDHGRRYDEVNLIAAHLGSGVSVSVHRRGRMVDTSSSRDEGAFSPDRCGSLSGFSLVDLCFSGKYTYQEMRQKMMGTGGLFSYFGTRDVREVEKLAQSGNQKAALVLEALPYQVAKDIGAMAAVLAGQVDWIVLTGGMAYSHRIIDDVIRRVEFIAPVVVLPGEEELESLAFGVLRVLQGEEEAREYL</sequence>
<dbReference type="Proteomes" id="UP000003240">
    <property type="component" value="Unassembled WGS sequence"/>
</dbReference>
<dbReference type="eggNOG" id="COG3426">
    <property type="taxonomic scope" value="Bacteria"/>
</dbReference>
<dbReference type="InterPro" id="IPR000890">
    <property type="entry name" value="Aliphatic_acid_kin_short-chain"/>
</dbReference>
<protein>
    <recommendedName>
        <fullName evidence="9">Probable butyrate kinase</fullName>
        <shortName evidence="9">BK</shortName>
        <ecNumber evidence="9">2.7.2.7</ecNumber>
    </recommendedName>
    <alternativeName>
        <fullName evidence="9">Branched-chain carboxylic acid kinase</fullName>
    </alternativeName>
</protein>
<organism evidence="11 12">
    <name type="scientific">Acetonema longum DSM 6540</name>
    <dbReference type="NCBI Taxonomy" id="1009370"/>
    <lineage>
        <taxon>Bacteria</taxon>
        <taxon>Bacillati</taxon>
        <taxon>Bacillota</taxon>
        <taxon>Negativicutes</taxon>
        <taxon>Acetonemataceae</taxon>
        <taxon>Acetonema</taxon>
    </lineage>
</organism>
<dbReference type="CDD" id="cd24011">
    <property type="entry name" value="ASKHA_NBD_BK"/>
    <property type="match status" value="1"/>
</dbReference>
<comment type="caution">
    <text evidence="11">The sequence shown here is derived from an EMBL/GenBank/DDBJ whole genome shotgun (WGS) entry which is preliminary data.</text>
</comment>
<dbReference type="NCBIfam" id="NF002834">
    <property type="entry name" value="PRK03011.1-5"/>
    <property type="match status" value="1"/>
</dbReference>
<comment type="similarity">
    <text evidence="2 9 10">Belongs to the acetokinase family.</text>
</comment>
<comment type="catalytic activity">
    <reaction evidence="8 9">
        <text>butanoate + ATP = butanoyl phosphate + ADP</text>
        <dbReference type="Rhea" id="RHEA:13585"/>
        <dbReference type="ChEBI" id="CHEBI:17968"/>
        <dbReference type="ChEBI" id="CHEBI:30616"/>
        <dbReference type="ChEBI" id="CHEBI:58079"/>
        <dbReference type="ChEBI" id="CHEBI:456216"/>
        <dbReference type="EC" id="2.7.2.7"/>
    </reaction>
</comment>
<dbReference type="PRINTS" id="PR00471">
    <property type="entry name" value="ACETATEKNASE"/>
</dbReference>
<dbReference type="PANTHER" id="PTHR21060:SF3">
    <property type="entry name" value="BUTYRATE KINASE 2-RELATED"/>
    <property type="match status" value="1"/>
</dbReference>
<dbReference type="SUPFAM" id="SSF53067">
    <property type="entry name" value="Actin-like ATPase domain"/>
    <property type="match status" value="2"/>
</dbReference>
<dbReference type="PANTHER" id="PTHR21060">
    <property type="entry name" value="ACETATE KINASE"/>
    <property type="match status" value="1"/>
</dbReference>
<dbReference type="STRING" id="1009370.ALO_05565"/>
<keyword evidence="12" id="KW-1185">Reference proteome</keyword>
<accession>F7NGC9</accession>
<evidence type="ECO:0000256" key="3">
    <source>
        <dbReference type="ARBA" id="ARBA00022490"/>
    </source>
</evidence>
<dbReference type="NCBIfam" id="TIGR02707">
    <property type="entry name" value="butyr_kinase"/>
    <property type="match status" value="1"/>
</dbReference>
<keyword evidence="6 9" id="KW-0418">Kinase</keyword>
<evidence type="ECO:0000256" key="8">
    <source>
        <dbReference type="ARBA" id="ARBA00048596"/>
    </source>
</evidence>
<name>F7NGC9_9FIRM</name>
<dbReference type="RefSeq" id="WP_004093634.1">
    <property type="nucleotide sequence ID" value="NZ_AFGF01000042.1"/>
</dbReference>
<dbReference type="GO" id="GO:0047761">
    <property type="term" value="F:butyrate kinase activity"/>
    <property type="evidence" value="ECO:0007669"/>
    <property type="project" value="UniProtKB-UniRule"/>
</dbReference>
<dbReference type="HAMAP" id="MF_00542">
    <property type="entry name" value="Butyrate_kinase"/>
    <property type="match status" value="1"/>
</dbReference>
<evidence type="ECO:0000256" key="7">
    <source>
        <dbReference type="ARBA" id="ARBA00022840"/>
    </source>
</evidence>
<evidence type="ECO:0000256" key="6">
    <source>
        <dbReference type="ARBA" id="ARBA00022777"/>
    </source>
</evidence>
<dbReference type="InterPro" id="IPR011245">
    <property type="entry name" value="Butyrate_kin"/>
</dbReference>
<dbReference type="Gene3D" id="3.30.420.40">
    <property type="match status" value="2"/>
</dbReference>
<evidence type="ECO:0000313" key="12">
    <source>
        <dbReference type="Proteomes" id="UP000003240"/>
    </source>
</evidence>
<dbReference type="GO" id="GO:0005524">
    <property type="term" value="F:ATP binding"/>
    <property type="evidence" value="ECO:0007669"/>
    <property type="project" value="UniProtKB-KW"/>
</dbReference>